<evidence type="ECO:0000313" key="1">
    <source>
        <dbReference type="EMBL" id="GGL61300.1"/>
    </source>
</evidence>
<dbReference type="Proteomes" id="UP000654670">
    <property type="component" value="Unassembled WGS sequence"/>
</dbReference>
<keyword evidence="2" id="KW-1185">Reference proteome</keyword>
<dbReference type="EMBL" id="BMOK01000013">
    <property type="protein sequence ID" value="GGL61300.1"/>
    <property type="molecule type" value="Genomic_DNA"/>
</dbReference>
<organism evidence="1 2">
    <name type="scientific">Sporolactobacillus putidus</name>
    <dbReference type="NCBI Taxonomy" id="492735"/>
    <lineage>
        <taxon>Bacteria</taxon>
        <taxon>Bacillati</taxon>
        <taxon>Bacillota</taxon>
        <taxon>Bacilli</taxon>
        <taxon>Bacillales</taxon>
        <taxon>Sporolactobacillaceae</taxon>
        <taxon>Sporolactobacillus</taxon>
    </lineage>
</organism>
<dbReference type="AlphaFoldDB" id="A0A917S867"/>
<reference evidence="1" key="2">
    <citation type="submission" date="2020-09" db="EMBL/GenBank/DDBJ databases">
        <authorList>
            <person name="Sun Q."/>
            <person name="Ohkuma M."/>
        </authorList>
    </citation>
    <scope>NUCLEOTIDE SEQUENCE</scope>
    <source>
        <strain evidence="1">JCM 15325</strain>
    </source>
</reference>
<sequence>MVFTFFPSPSKATMPEERTFPFLSVSAVFVQAGIGSPFSKDVKKVDETVCALAVRLNGAGKDGAVKPKQSRLATVIVKIFVLIE</sequence>
<reference evidence="1" key="1">
    <citation type="journal article" date="2014" name="Int. J. Syst. Evol. Microbiol.">
        <title>Complete genome sequence of Corynebacterium casei LMG S-19264T (=DSM 44701T), isolated from a smear-ripened cheese.</title>
        <authorList>
            <consortium name="US DOE Joint Genome Institute (JGI-PGF)"/>
            <person name="Walter F."/>
            <person name="Albersmeier A."/>
            <person name="Kalinowski J."/>
            <person name="Ruckert C."/>
        </authorList>
    </citation>
    <scope>NUCLEOTIDE SEQUENCE</scope>
    <source>
        <strain evidence="1">JCM 15325</strain>
    </source>
</reference>
<proteinExistence type="predicted"/>
<accession>A0A917S867</accession>
<protein>
    <submittedName>
        <fullName evidence="1">Uncharacterized protein</fullName>
    </submittedName>
</protein>
<evidence type="ECO:0000313" key="2">
    <source>
        <dbReference type="Proteomes" id="UP000654670"/>
    </source>
</evidence>
<comment type="caution">
    <text evidence="1">The sequence shown here is derived from an EMBL/GenBank/DDBJ whole genome shotgun (WGS) entry which is preliminary data.</text>
</comment>
<gene>
    <name evidence="1" type="ORF">GCM10007968_26620</name>
</gene>
<name>A0A917S867_9BACL</name>